<dbReference type="RefSeq" id="XP_025709010.1">
    <property type="nucleotide sequence ID" value="XM_025853225.1"/>
</dbReference>
<protein>
    <recommendedName>
        <fullName evidence="12">Olfactory receptor</fullName>
    </recommendedName>
</protein>
<dbReference type="InParanoid" id="A0A3Q7MPK4"/>
<feature type="transmembrane region" description="Helical" evidence="12">
    <location>
        <begin position="265"/>
        <end position="291"/>
    </location>
</feature>
<dbReference type="InterPro" id="IPR000276">
    <property type="entry name" value="GPCR_Rhodpsn"/>
</dbReference>
<evidence type="ECO:0000256" key="3">
    <source>
        <dbReference type="ARBA" id="ARBA00022475"/>
    </source>
</evidence>
<gene>
    <name evidence="15" type="primary">LOC112809847</name>
</gene>
<evidence type="ECO:0000256" key="11">
    <source>
        <dbReference type="RuleBase" id="RU000688"/>
    </source>
</evidence>
<feature type="transmembrane region" description="Helical" evidence="12">
    <location>
        <begin position="165"/>
        <end position="186"/>
    </location>
</feature>
<dbReference type="PROSITE" id="PS00237">
    <property type="entry name" value="G_PROTEIN_RECEP_F1_1"/>
    <property type="match status" value="1"/>
</dbReference>
<name>A0A3Q7MPK4_CALUR</name>
<keyword evidence="9 12" id="KW-0472">Membrane</keyword>
<evidence type="ECO:0000256" key="2">
    <source>
        <dbReference type="ARBA" id="ARBA00004651"/>
    </source>
</evidence>
<dbReference type="PRINTS" id="PR00237">
    <property type="entry name" value="GPCRRHODOPSN"/>
</dbReference>
<feature type="transmembrane region" description="Helical" evidence="12">
    <location>
        <begin position="338"/>
        <end position="358"/>
    </location>
</feature>
<dbReference type="AlphaFoldDB" id="A0A3Q7MPK4"/>
<reference key="1">
    <citation type="submission" date="2019-01" db="UniProtKB">
        <authorList>
            <consortium name="RefSeq"/>
        </authorList>
    </citation>
    <scope>IDENTIFICATION</scope>
</reference>
<comment type="subcellular location">
    <subcellularLocation>
        <location evidence="2 12">Cell membrane</location>
        <topology evidence="2 12">Multi-pass membrane protein</topology>
    </subcellularLocation>
</comment>
<keyword evidence="7 12" id="KW-1133">Transmembrane helix</keyword>
<feature type="transmembrane region" description="Helical" evidence="12">
    <location>
        <begin position="303"/>
        <end position="326"/>
    </location>
</feature>
<dbReference type="GO" id="GO:0005886">
    <property type="term" value="C:plasma membrane"/>
    <property type="evidence" value="ECO:0007669"/>
    <property type="project" value="UniProtKB-SubCell"/>
</dbReference>
<organism evidence="14 15">
    <name type="scientific">Callorhinus ursinus</name>
    <name type="common">Northern fur seal</name>
    <dbReference type="NCBI Taxonomy" id="34884"/>
    <lineage>
        <taxon>Eukaryota</taxon>
        <taxon>Metazoa</taxon>
        <taxon>Chordata</taxon>
        <taxon>Craniata</taxon>
        <taxon>Vertebrata</taxon>
        <taxon>Euteleostomi</taxon>
        <taxon>Mammalia</taxon>
        <taxon>Eutheria</taxon>
        <taxon>Laurasiatheria</taxon>
        <taxon>Carnivora</taxon>
        <taxon>Caniformia</taxon>
        <taxon>Pinnipedia</taxon>
        <taxon>Otariidae</taxon>
        <taxon>Callorhinus</taxon>
    </lineage>
</organism>
<keyword evidence="3 12" id="KW-1003">Cell membrane</keyword>
<dbReference type="Gene3D" id="1.20.1070.10">
    <property type="entry name" value="Rhodopsin 7-helix transmembrane proteins"/>
    <property type="match status" value="1"/>
</dbReference>
<comment type="similarity">
    <text evidence="11">Belongs to the G-protein coupled receptor 1 family.</text>
</comment>
<accession>A0A3Q7MPK4</accession>
<keyword evidence="5 11" id="KW-0812">Transmembrane</keyword>
<feature type="transmembrane region" description="Helical" evidence="12">
    <location>
        <begin position="91"/>
        <end position="117"/>
    </location>
</feature>
<keyword evidence="10 11" id="KW-0807">Transducer</keyword>
<dbReference type="Proteomes" id="UP000286641">
    <property type="component" value="Unplaced"/>
</dbReference>
<dbReference type="CDD" id="cd15421">
    <property type="entry name" value="7tmA_OR2T-like"/>
    <property type="match status" value="1"/>
</dbReference>
<reference evidence="15" key="2">
    <citation type="submission" date="2025-08" db="UniProtKB">
        <authorList>
            <consortium name="RefSeq"/>
        </authorList>
    </citation>
    <scope>IDENTIFICATION</scope>
    <source>
        <tissue evidence="15">Blood</tissue>
    </source>
</reference>
<dbReference type="GO" id="GO:0004930">
    <property type="term" value="F:G protein-coupled receptor activity"/>
    <property type="evidence" value="ECO:0007669"/>
    <property type="project" value="UniProtKB-KW"/>
</dbReference>
<keyword evidence="6 12" id="KW-0552">Olfaction</keyword>
<feature type="domain" description="G-protein coupled receptors family 1 profile" evidence="13">
    <location>
        <begin position="107"/>
        <end position="356"/>
    </location>
</feature>
<evidence type="ECO:0000256" key="1">
    <source>
        <dbReference type="ARBA" id="ARBA00003929"/>
    </source>
</evidence>
<dbReference type="InterPro" id="IPR000725">
    <property type="entry name" value="Olfact_rcpt"/>
</dbReference>
<dbReference type="PRINTS" id="PR00245">
    <property type="entry name" value="OLFACTORYR"/>
</dbReference>
<dbReference type="InterPro" id="IPR017452">
    <property type="entry name" value="GPCR_Rhodpsn_7TM"/>
</dbReference>
<evidence type="ECO:0000256" key="7">
    <source>
        <dbReference type="ARBA" id="ARBA00022989"/>
    </source>
</evidence>
<evidence type="ECO:0000256" key="6">
    <source>
        <dbReference type="ARBA" id="ARBA00022725"/>
    </source>
</evidence>
<dbReference type="SUPFAM" id="SSF81321">
    <property type="entry name" value="Family A G protein-coupled receptor-like"/>
    <property type="match status" value="1"/>
</dbReference>
<dbReference type="GO" id="GO:0004984">
    <property type="term" value="F:olfactory receptor activity"/>
    <property type="evidence" value="ECO:0007669"/>
    <property type="project" value="InterPro"/>
</dbReference>
<evidence type="ECO:0000313" key="15">
    <source>
        <dbReference type="RefSeq" id="XP_025709010.1"/>
    </source>
</evidence>
<sequence>MLDLHSHTVNLQELGTQGLMMIDDDGGNDGGSKCDDGVVGVQVLKVVEIVMGSTLKPRGTPRKISRMKHLENDSFTEFILLGLLQYNPTHFCIFVLITMMFLFTLTGNSLLILLILVDCHLHTSMYFFLWQLSLIDILFTLTSVPKMMTNYLLHKEVISTSDCGFQIFLGLALGGTECILLGLMSYDRYVAICKPLHYPLLMNWPLCRQMAVSSWTSGIFNALIHTVCTMRLPFCGSREINHFYCELPVVLHLSCEDTLTYETGILISTTILLLIPFSVILASYTLILVTVIQMSSAEGRKKAFSTCSSHLTVVSLYYGAIIFMYMRPISSHTSGQDKVASVFYTILTPMLNPMIYSLRNKDVMRALEKILCKCLLYFKM</sequence>
<evidence type="ECO:0000256" key="12">
    <source>
        <dbReference type="RuleBase" id="RU363047"/>
    </source>
</evidence>
<keyword evidence="14" id="KW-1185">Reference proteome</keyword>
<dbReference type="Pfam" id="PF13853">
    <property type="entry name" value="7tm_4"/>
    <property type="match status" value="1"/>
</dbReference>
<evidence type="ECO:0000256" key="4">
    <source>
        <dbReference type="ARBA" id="ARBA00022606"/>
    </source>
</evidence>
<keyword evidence="11" id="KW-0675">Receptor</keyword>
<dbReference type="PANTHER" id="PTHR26453">
    <property type="entry name" value="OLFACTORY RECEPTOR"/>
    <property type="match status" value="1"/>
</dbReference>
<keyword evidence="8 11" id="KW-0297">G-protein coupled receptor</keyword>
<evidence type="ECO:0000256" key="9">
    <source>
        <dbReference type="ARBA" id="ARBA00023136"/>
    </source>
</evidence>
<comment type="function">
    <text evidence="1">Putative odorant or sperm cell receptor.</text>
</comment>
<dbReference type="FunFam" id="1.20.1070.10:FF:000008">
    <property type="entry name" value="Olfactory receptor"/>
    <property type="match status" value="1"/>
</dbReference>
<feature type="transmembrane region" description="Helical" evidence="12">
    <location>
        <begin position="123"/>
        <end position="144"/>
    </location>
</feature>
<evidence type="ECO:0000259" key="13">
    <source>
        <dbReference type="PROSITE" id="PS50262"/>
    </source>
</evidence>
<keyword evidence="4 12" id="KW-0716">Sensory transduction</keyword>
<evidence type="ECO:0000256" key="5">
    <source>
        <dbReference type="ARBA" id="ARBA00022692"/>
    </source>
</evidence>
<evidence type="ECO:0000313" key="14">
    <source>
        <dbReference type="Proteomes" id="UP000286641"/>
    </source>
</evidence>
<dbReference type="PROSITE" id="PS50262">
    <property type="entry name" value="G_PROTEIN_RECEP_F1_2"/>
    <property type="match status" value="1"/>
</dbReference>
<evidence type="ECO:0000256" key="10">
    <source>
        <dbReference type="ARBA" id="ARBA00023224"/>
    </source>
</evidence>
<proteinExistence type="inferred from homology"/>
<evidence type="ECO:0000256" key="8">
    <source>
        <dbReference type="ARBA" id="ARBA00023040"/>
    </source>
</evidence>